<organism evidence="2 3">
    <name type="scientific">Ciona savignyi</name>
    <name type="common">Pacific transparent sea squirt</name>
    <dbReference type="NCBI Taxonomy" id="51511"/>
    <lineage>
        <taxon>Eukaryota</taxon>
        <taxon>Metazoa</taxon>
        <taxon>Chordata</taxon>
        <taxon>Tunicata</taxon>
        <taxon>Ascidiacea</taxon>
        <taxon>Phlebobranchia</taxon>
        <taxon>Cionidae</taxon>
        <taxon>Ciona</taxon>
    </lineage>
</organism>
<evidence type="ECO:0000313" key="3">
    <source>
        <dbReference type="Proteomes" id="UP000007875"/>
    </source>
</evidence>
<sequence length="185" mass="20590">MAQHSPIDAAFILDLCKRQIDEAVGHAEEGTDSLMDKMLLSLEQLKSTTQQIKEKFAEDDDYFKSALYPEHCLTMSENISNVVSMVGLMKSNAEAASNHSTLLHQLQKSSKKLTCSVTRLLHGCHNDIPQIVEESSTKILQLLPNISKYCGAIAVACNMQVSLFSENHQQKLSHRIKRSFLQGGD</sequence>
<dbReference type="GeneTree" id="ENSGT00390000008528"/>
<reference evidence="3" key="1">
    <citation type="submission" date="2003-08" db="EMBL/GenBank/DDBJ databases">
        <authorList>
            <person name="Birren B."/>
            <person name="Nusbaum C."/>
            <person name="Abebe A."/>
            <person name="Abouelleil A."/>
            <person name="Adekoya E."/>
            <person name="Ait-zahra M."/>
            <person name="Allen N."/>
            <person name="Allen T."/>
            <person name="An P."/>
            <person name="Anderson M."/>
            <person name="Anderson S."/>
            <person name="Arachchi H."/>
            <person name="Armbruster J."/>
            <person name="Bachantsang P."/>
            <person name="Baldwin J."/>
            <person name="Barry A."/>
            <person name="Bayul T."/>
            <person name="Blitshsteyn B."/>
            <person name="Bloom T."/>
            <person name="Blye J."/>
            <person name="Boguslavskiy L."/>
            <person name="Borowsky M."/>
            <person name="Boukhgalter B."/>
            <person name="Brunache A."/>
            <person name="Butler J."/>
            <person name="Calixte N."/>
            <person name="Calvo S."/>
            <person name="Camarata J."/>
            <person name="Campo K."/>
            <person name="Chang J."/>
            <person name="Cheshatsang Y."/>
            <person name="Citroen M."/>
            <person name="Collymore A."/>
            <person name="Considine T."/>
            <person name="Cook A."/>
            <person name="Cooke P."/>
            <person name="Corum B."/>
            <person name="Cuomo C."/>
            <person name="David R."/>
            <person name="Dawoe T."/>
            <person name="Degray S."/>
            <person name="Dodge S."/>
            <person name="Dooley K."/>
            <person name="Dorje P."/>
            <person name="Dorjee K."/>
            <person name="Dorris L."/>
            <person name="Duffey N."/>
            <person name="Dupes A."/>
            <person name="Elkins T."/>
            <person name="Engels R."/>
            <person name="Erickson J."/>
            <person name="Farina A."/>
            <person name="Faro S."/>
            <person name="Ferreira P."/>
            <person name="Fischer H."/>
            <person name="Fitzgerald M."/>
            <person name="Foley K."/>
            <person name="Gage D."/>
            <person name="Galagan J."/>
            <person name="Gearin G."/>
            <person name="Gnerre S."/>
            <person name="Gnirke A."/>
            <person name="Goyette A."/>
            <person name="Graham J."/>
            <person name="Grandbois E."/>
            <person name="Gyaltsen K."/>
            <person name="Hafez N."/>
            <person name="Hagopian D."/>
            <person name="Hagos B."/>
            <person name="Hall J."/>
            <person name="Hatcher B."/>
            <person name="Heller A."/>
            <person name="Higgins H."/>
            <person name="Honan T."/>
            <person name="Horn A."/>
            <person name="Houde N."/>
            <person name="Hughes L."/>
            <person name="Hulme W."/>
            <person name="Husby E."/>
            <person name="Iliev I."/>
            <person name="Jaffe D."/>
            <person name="Jones C."/>
            <person name="Kamal M."/>
            <person name="Kamat A."/>
            <person name="Kamvysselis M."/>
            <person name="Karlsson E."/>
            <person name="Kells C."/>
            <person name="Kieu A."/>
            <person name="Kisner P."/>
            <person name="Kodira C."/>
            <person name="Kulbokas E."/>
            <person name="Labutti K."/>
            <person name="Lama D."/>
            <person name="Landers T."/>
            <person name="Leger J."/>
            <person name="Levine S."/>
            <person name="Lewis D."/>
            <person name="Lewis T."/>
            <person name="Lindblad-toh K."/>
            <person name="Liu X."/>
            <person name="Lokyitsang T."/>
            <person name="Lokyitsang Y."/>
            <person name="Lucien O."/>
            <person name="Lui A."/>
            <person name="Ma L.J."/>
            <person name="Mabbitt R."/>
            <person name="Macdonald J."/>
            <person name="Maclean C."/>
            <person name="Major J."/>
            <person name="Manning J."/>
            <person name="Marabella R."/>
            <person name="Maru K."/>
            <person name="Matthews C."/>
            <person name="Mauceli E."/>
            <person name="Mccarthy M."/>
            <person name="Mcdonough S."/>
            <person name="Mcghee T."/>
            <person name="Meldrim J."/>
            <person name="Meneus L."/>
            <person name="Mesirov J."/>
            <person name="Mihalev A."/>
            <person name="Mihova T."/>
            <person name="Mikkelsen T."/>
            <person name="Mlenga V."/>
            <person name="Moru K."/>
            <person name="Mozes J."/>
            <person name="Mulrain L."/>
            <person name="Munson G."/>
            <person name="Naylor J."/>
            <person name="Newes C."/>
            <person name="Nguyen C."/>
            <person name="Nguyen N."/>
            <person name="Nguyen T."/>
            <person name="Nicol R."/>
            <person name="Nielsen C."/>
            <person name="Nizzari M."/>
            <person name="Norbu C."/>
            <person name="Norbu N."/>
            <person name="O'donnell P."/>
            <person name="Okoawo O."/>
            <person name="O'leary S."/>
            <person name="Omotosho B."/>
            <person name="O'neill K."/>
            <person name="Osman S."/>
            <person name="Parker S."/>
            <person name="Perrin D."/>
            <person name="Phunkhang P."/>
            <person name="Piqani B."/>
            <person name="Purcell S."/>
            <person name="Rachupka T."/>
            <person name="Ramasamy U."/>
            <person name="Rameau R."/>
            <person name="Ray V."/>
            <person name="Raymond C."/>
            <person name="Retta R."/>
            <person name="Richardson S."/>
            <person name="Rise C."/>
            <person name="Rodriguez J."/>
            <person name="Rogers J."/>
            <person name="Rogov P."/>
            <person name="Rutman M."/>
            <person name="Schupbach R."/>
            <person name="Seaman C."/>
            <person name="Settipalli S."/>
            <person name="Sharpe T."/>
            <person name="Sheridan J."/>
            <person name="Sherpa N."/>
            <person name="Shi J."/>
            <person name="Smirnov S."/>
            <person name="Smith C."/>
            <person name="Sougnez C."/>
            <person name="Spencer B."/>
            <person name="Stalker J."/>
            <person name="Stange-thomann N."/>
            <person name="Stavropoulos S."/>
            <person name="Stetson K."/>
            <person name="Stone C."/>
            <person name="Stone S."/>
            <person name="Stubbs M."/>
            <person name="Talamas J."/>
            <person name="Tchuinga P."/>
            <person name="Tenzing P."/>
            <person name="Tesfaye S."/>
            <person name="Theodore J."/>
            <person name="Thoulutsang Y."/>
            <person name="Topham K."/>
            <person name="Towey S."/>
            <person name="Tsamla T."/>
            <person name="Tsomo N."/>
            <person name="Vallee D."/>
            <person name="Vassiliev H."/>
            <person name="Venkataraman V."/>
            <person name="Vinson J."/>
            <person name="Vo A."/>
            <person name="Wade C."/>
            <person name="Wang S."/>
            <person name="Wangchuk T."/>
            <person name="Wangdi T."/>
            <person name="Whittaker C."/>
            <person name="Wilkinson J."/>
            <person name="Wu Y."/>
            <person name="Wyman D."/>
            <person name="Yadav S."/>
            <person name="Yang S."/>
            <person name="Yang X."/>
            <person name="Yeager S."/>
            <person name="Yee E."/>
            <person name="Young G."/>
            <person name="Zainoun J."/>
            <person name="Zembeck L."/>
            <person name="Zimmer A."/>
            <person name="Zody M."/>
            <person name="Lander E."/>
        </authorList>
    </citation>
    <scope>NUCLEOTIDE SEQUENCE [LARGE SCALE GENOMIC DNA]</scope>
</reference>
<keyword evidence="3" id="KW-1185">Reference proteome</keyword>
<protein>
    <recommendedName>
        <fullName evidence="1">KIF14 four-helical bundle domain-containing protein</fullName>
    </recommendedName>
</protein>
<proteinExistence type="predicted"/>
<feature type="domain" description="KIF14 four-helical bundle" evidence="1">
    <location>
        <begin position="33"/>
        <end position="165"/>
    </location>
</feature>
<evidence type="ECO:0000259" key="1">
    <source>
        <dbReference type="Pfam" id="PF23313"/>
    </source>
</evidence>
<name>H2ZIU8_CIOSA</name>
<dbReference type="InterPro" id="IPR056523">
    <property type="entry name" value="4HB_KIF14"/>
</dbReference>
<dbReference type="AlphaFoldDB" id="H2ZIU8"/>
<reference evidence="2" key="3">
    <citation type="submission" date="2025-09" db="UniProtKB">
        <authorList>
            <consortium name="Ensembl"/>
        </authorList>
    </citation>
    <scope>IDENTIFICATION</scope>
</reference>
<accession>H2ZIU8</accession>
<reference evidence="2" key="2">
    <citation type="submission" date="2025-08" db="UniProtKB">
        <authorList>
            <consortium name="Ensembl"/>
        </authorList>
    </citation>
    <scope>IDENTIFICATION</scope>
</reference>
<evidence type="ECO:0000313" key="2">
    <source>
        <dbReference type="Ensembl" id="ENSCSAVP00000017514.1"/>
    </source>
</evidence>
<dbReference type="Proteomes" id="UP000007875">
    <property type="component" value="Unassembled WGS sequence"/>
</dbReference>
<dbReference type="HOGENOM" id="CLU_1464433_0_0_1"/>
<dbReference type="Pfam" id="PF23313">
    <property type="entry name" value="4HB_KIF14"/>
    <property type="match status" value="1"/>
</dbReference>
<dbReference type="InParanoid" id="H2ZIU8"/>
<dbReference type="Ensembl" id="ENSCSAVT00000017705.1">
    <property type="protein sequence ID" value="ENSCSAVP00000017514.1"/>
    <property type="gene ID" value="ENSCSAVG00000010312.1"/>
</dbReference>